<dbReference type="GO" id="GO:0009451">
    <property type="term" value="P:RNA modification"/>
    <property type="evidence" value="ECO:0007669"/>
    <property type="project" value="InterPro"/>
</dbReference>
<reference evidence="2 3" key="1">
    <citation type="submission" date="2019-06" db="EMBL/GenBank/DDBJ databases">
        <title>A chromosomal-level reference genome of Carpinus fangiana (Coryloideae, Betulaceae).</title>
        <authorList>
            <person name="Yang X."/>
            <person name="Wang Z."/>
            <person name="Zhang L."/>
            <person name="Hao G."/>
            <person name="Liu J."/>
            <person name="Yang Y."/>
        </authorList>
    </citation>
    <scope>NUCLEOTIDE SEQUENCE [LARGE SCALE GENOMIC DNA]</scope>
    <source>
        <strain evidence="2">Cfa_2016G</strain>
        <tissue evidence="2">Leaf</tissue>
    </source>
</reference>
<dbReference type="PANTHER" id="PTHR47926:SF420">
    <property type="entry name" value="REPEAT-CONTAINING PROTEIN, PUTATIVE-RELATED"/>
    <property type="match status" value="1"/>
</dbReference>
<dbReference type="InterPro" id="IPR011990">
    <property type="entry name" value="TPR-like_helical_dom_sf"/>
</dbReference>
<protein>
    <recommendedName>
        <fullName evidence="4">Pentatricopeptide repeat-containing protein</fullName>
    </recommendedName>
</protein>
<evidence type="ECO:0000313" key="2">
    <source>
        <dbReference type="EMBL" id="KAE8008252.1"/>
    </source>
</evidence>
<dbReference type="OrthoDB" id="185373at2759"/>
<dbReference type="InterPro" id="IPR046960">
    <property type="entry name" value="PPR_At4g14850-like_plant"/>
</dbReference>
<proteinExistence type="predicted"/>
<dbReference type="EMBL" id="CM017322">
    <property type="protein sequence ID" value="KAE8008252.1"/>
    <property type="molecule type" value="Genomic_DNA"/>
</dbReference>
<dbReference type="Proteomes" id="UP000327013">
    <property type="component" value="Chromosome 2"/>
</dbReference>
<dbReference type="Gene3D" id="1.25.40.10">
    <property type="entry name" value="Tetratricopeptide repeat domain"/>
    <property type="match status" value="1"/>
</dbReference>
<dbReference type="NCBIfam" id="TIGR00756">
    <property type="entry name" value="PPR"/>
    <property type="match status" value="1"/>
</dbReference>
<dbReference type="Pfam" id="PF13041">
    <property type="entry name" value="PPR_2"/>
    <property type="match status" value="1"/>
</dbReference>
<dbReference type="GO" id="GO:0003723">
    <property type="term" value="F:RNA binding"/>
    <property type="evidence" value="ECO:0007669"/>
    <property type="project" value="InterPro"/>
</dbReference>
<dbReference type="PANTHER" id="PTHR47926">
    <property type="entry name" value="PENTATRICOPEPTIDE REPEAT-CONTAINING PROTEIN"/>
    <property type="match status" value="1"/>
</dbReference>
<dbReference type="InterPro" id="IPR002885">
    <property type="entry name" value="PPR_rpt"/>
</dbReference>
<evidence type="ECO:0000313" key="3">
    <source>
        <dbReference type="Proteomes" id="UP000327013"/>
    </source>
</evidence>
<sequence>MQLFGINPGREHYGCIIDLLGRAGKLDQAIELIHQMECEPDAVTWRTLLGGCRVHRNVDLAIHAARQISETGS</sequence>
<accession>A0A5N6QQP8</accession>
<gene>
    <name evidence="2" type="ORF">FH972_004782</name>
</gene>
<organism evidence="2 3">
    <name type="scientific">Carpinus fangiana</name>
    <dbReference type="NCBI Taxonomy" id="176857"/>
    <lineage>
        <taxon>Eukaryota</taxon>
        <taxon>Viridiplantae</taxon>
        <taxon>Streptophyta</taxon>
        <taxon>Embryophyta</taxon>
        <taxon>Tracheophyta</taxon>
        <taxon>Spermatophyta</taxon>
        <taxon>Magnoliopsida</taxon>
        <taxon>eudicotyledons</taxon>
        <taxon>Gunneridae</taxon>
        <taxon>Pentapetalae</taxon>
        <taxon>rosids</taxon>
        <taxon>fabids</taxon>
        <taxon>Fagales</taxon>
        <taxon>Betulaceae</taxon>
        <taxon>Carpinus</taxon>
    </lineage>
</organism>
<evidence type="ECO:0000256" key="1">
    <source>
        <dbReference type="ARBA" id="ARBA00022737"/>
    </source>
</evidence>
<evidence type="ECO:0008006" key="4">
    <source>
        <dbReference type="Google" id="ProtNLM"/>
    </source>
</evidence>
<keyword evidence="1" id="KW-0677">Repeat</keyword>
<keyword evidence="3" id="KW-1185">Reference proteome</keyword>
<dbReference type="AlphaFoldDB" id="A0A5N6QQP8"/>
<name>A0A5N6QQP8_9ROSI</name>